<sequence length="105" mass="11733">MFKFPQGRNAVPTPVYSPMIRKTKAKTKYGSKSAFIWKGSFSHECRNGDPNCGRGYMCNPCYNGCVQPQGYPGVPQRPAPVNNCPPVYCPPVYCPPTYCYPRRGC</sequence>
<accession>A0A2R6S5Y3</accession>
<dbReference type="Proteomes" id="UP000186601">
    <property type="component" value="Unassembled WGS sequence"/>
</dbReference>
<gene>
    <name evidence="1" type="ORF">PHLCEN_2v496</name>
</gene>
<organism evidence="1 2">
    <name type="scientific">Hermanssonia centrifuga</name>
    <dbReference type="NCBI Taxonomy" id="98765"/>
    <lineage>
        <taxon>Eukaryota</taxon>
        <taxon>Fungi</taxon>
        <taxon>Dikarya</taxon>
        <taxon>Basidiomycota</taxon>
        <taxon>Agaricomycotina</taxon>
        <taxon>Agaricomycetes</taxon>
        <taxon>Polyporales</taxon>
        <taxon>Meruliaceae</taxon>
        <taxon>Hermanssonia</taxon>
    </lineage>
</organism>
<reference evidence="1 2" key="1">
    <citation type="submission" date="2018-02" db="EMBL/GenBank/DDBJ databases">
        <title>Genome sequence of the basidiomycete white-rot fungus Phlebia centrifuga.</title>
        <authorList>
            <person name="Granchi Z."/>
            <person name="Peng M."/>
            <person name="de Vries R.P."/>
            <person name="Hilden K."/>
            <person name="Makela M.R."/>
            <person name="Grigoriev I."/>
            <person name="Riley R."/>
        </authorList>
    </citation>
    <scope>NUCLEOTIDE SEQUENCE [LARGE SCALE GENOMIC DNA]</scope>
    <source>
        <strain evidence="1 2">FBCC195</strain>
    </source>
</reference>
<evidence type="ECO:0000313" key="1">
    <source>
        <dbReference type="EMBL" id="PSS37672.1"/>
    </source>
</evidence>
<keyword evidence="2" id="KW-1185">Reference proteome</keyword>
<dbReference type="OrthoDB" id="10477931at2759"/>
<proteinExistence type="predicted"/>
<comment type="caution">
    <text evidence="1">The sequence shown here is derived from an EMBL/GenBank/DDBJ whole genome shotgun (WGS) entry which is preliminary data.</text>
</comment>
<evidence type="ECO:0000313" key="2">
    <source>
        <dbReference type="Proteomes" id="UP000186601"/>
    </source>
</evidence>
<dbReference type="EMBL" id="MLYV02000033">
    <property type="protein sequence ID" value="PSS37672.1"/>
    <property type="molecule type" value="Genomic_DNA"/>
</dbReference>
<protein>
    <submittedName>
        <fullName evidence="1">Uncharacterized protein</fullName>
    </submittedName>
</protein>
<dbReference type="AlphaFoldDB" id="A0A2R6S5Y3"/>
<name>A0A2R6S5Y3_9APHY</name>